<dbReference type="GO" id="GO:0009307">
    <property type="term" value="P:DNA restriction-modification system"/>
    <property type="evidence" value="ECO:0007669"/>
    <property type="project" value="InterPro"/>
</dbReference>
<gene>
    <name evidence="2" type="ORF">SAMN05192557_0963</name>
</gene>
<protein>
    <submittedName>
        <fullName evidence="2">Type II restriction enzyme</fullName>
    </submittedName>
</protein>
<dbReference type="EMBL" id="FOIT01000002">
    <property type="protein sequence ID" value="SEV95100.1"/>
    <property type="molecule type" value="Genomic_DNA"/>
</dbReference>
<evidence type="ECO:0000259" key="1">
    <source>
        <dbReference type="Pfam" id="PF04556"/>
    </source>
</evidence>
<dbReference type="RefSeq" id="WP_091474426.1">
    <property type="nucleotide sequence ID" value="NZ_FOIT01000002.1"/>
</dbReference>
<name>A0A662Z3T9_9STAP</name>
<organism evidence="2 3">
    <name type="scientific">Aliicoccus persicus</name>
    <dbReference type="NCBI Taxonomy" id="930138"/>
    <lineage>
        <taxon>Bacteria</taxon>
        <taxon>Bacillati</taxon>
        <taxon>Bacillota</taxon>
        <taxon>Bacilli</taxon>
        <taxon>Bacillales</taxon>
        <taxon>Staphylococcaceae</taxon>
        <taxon>Aliicoccus</taxon>
    </lineage>
</organism>
<dbReference type="Proteomes" id="UP000243605">
    <property type="component" value="Unassembled WGS sequence"/>
</dbReference>
<keyword evidence="3" id="KW-1185">Reference proteome</keyword>
<reference evidence="2 3" key="1">
    <citation type="submission" date="2016-10" db="EMBL/GenBank/DDBJ databases">
        <authorList>
            <person name="Varghese N."/>
            <person name="Submissions S."/>
        </authorList>
    </citation>
    <scope>NUCLEOTIDE SEQUENCE [LARGE SCALE GENOMIC DNA]</scope>
    <source>
        <strain evidence="2 3">IBRC-M10081</strain>
    </source>
</reference>
<evidence type="ECO:0000313" key="3">
    <source>
        <dbReference type="Proteomes" id="UP000243605"/>
    </source>
</evidence>
<sequence length="119" mass="14054">MYSFEEFRKLNGEEQFNYFISNLATSNKNAEYFVNWSRVNDKVRELSISLNTLNYLLGKENIKEEARYLFNNQPELLKVIPILIAMRVTKKDPTIQILENISLTKDGKLSYLDLKFFFA</sequence>
<dbReference type="OrthoDB" id="9805629at2"/>
<dbReference type="GO" id="GO:0003677">
    <property type="term" value="F:DNA binding"/>
    <property type="evidence" value="ECO:0007669"/>
    <property type="project" value="InterPro"/>
</dbReference>
<dbReference type="GO" id="GO:0009036">
    <property type="term" value="F:type II site-specific deoxyribonuclease activity"/>
    <property type="evidence" value="ECO:0007669"/>
    <property type="project" value="InterPro"/>
</dbReference>
<accession>A0A662Z3T9</accession>
<dbReference type="Pfam" id="PF04556">
    <property type="entry name" value="DpnII"/>
    <property type="match status" value="1"/>
</dbReference>
<dbReference type="InterPro" id="IPR007637">
    <property type="entry name" value="Restrct_endonuc_II_DpnII-like"/>
</dbReference>
<dbReference type="AlphaFoldDB" id="A0A662Z3T9"/>
<feature type="domain" description="Restriction endonuclease type II DpnII-like" evidence="1">
    <location>
        <begin position="15"/>
        <end position="102"/>
    </location>
</feature>
<proteinExistence type="predicted"/>
<evidence type="ECO:0000313" key="2">
    <source>
        <dbReference type="EMBL" id="SEV95100.1"/>
    </source>
</evidence>